<keyword evidence="3 8" id="KW-0808">Transferase</keyword>
<comment type="function">
    <text evidence="8">Catalyzes the phosphorylation of D-xylulose to D-xylulose 5-phosphate.</text>
</comment>
<dbReference type="HAMAP" id="MF_02220">
    <property type="entry name" value="XylB"/>
    <property type="match status" value="1"/>
</dbReference>
<evidence type="ECO:0000256" key="1">
    <source>
        <dbReference type="ARBA" id="ARBA00009156"/>
    </source>
</evidence>
<dbReference type="NCBIfam" id="TIGR01312">
    <property type="entry name" value="XylB"/>
    <property type="match status" value="1"/>
</dbReference>
<dbReference type="GO" id="GO:0005524">
    <property type="term" value="F:ATP binding"/>
    <property type="evidence" value="ECO:0007669"/>
    <property type="project" value="UniProtKB-UniRule"/>
</dbReference>
<comment type="caution">
    <text evidence="10">The sequence shown here is derived from an EMBL/GenBank/DDBJ whole genome shotgun (WGS) entry which is preliminary data.</text>
</comment>
<comment type="catalytic activity">
    <reaction evidence="8 9">
        <text>D-xylulose + ATP = D-xylulose 5-phosphate + ADP + H(+)</text>
        <dbReference type="Rhea" id="RHEA:10964"/>
        <dbReference type="ChEBI" id="CHEBI:15378"/>
        <dbReference type="ChEBI" id="CHEBI:17140"/>
        <dbReference type="ChEBI" id="CHEBI:30616"/>
        <dbReference type="ChEBI" id="CHEBI:57737"/>
        <dbReference type="ChEBI" id="CHEBI:456216"/>
        <dbReference type="EC" id="2.7.1.17"/>
    </reaction>
</comment>
<sequence>MSTQSLSTEAVIGLDLGTSGVKAVLLTAAGELVAEAGAPLEVSRPQPLWSEQAPADWWQAVDAALLRLRESAGPHWSQVRALAVAGQMHGAVLLDAAGEVLRPAILWNDGRSQAECDELEAREPATRRITANRAMAGFTAPKLLWVAKHEPDVFARTAKVLLPKDWLVWRLCGQMSTDTSDAAGTLWLDVARRQWSEAMLAACGMRVQQMPALHEGPEPVGTLRDEWASRWELPRGVQVAAGAGDNAAGAIGVGVVRPGQALLSLGTSGVIFTPVAEPLAAPERGVHTFCHALPGVWHQMAVMLNAASALAWWSRITGAEPASLLAELPDAPAREAAPLFLPYLSGERTPHADPGATATFLGLTAAHDRPAMSYAVIEGVAHVFADGLAALQAAGSRPERLLAIGGGARSPAWLQLIADTLQLPVDQPAGAEMGPALGAARLALLALGHPFEAVVQPPRIACSYTPDAQRVPACQRRLQRFRAAWAPLRALS</sequence>
<dbReference type="PANTHER" id="PTHR43095">
    <property type="entry name" value="SUGAR KINASE"/>
    <property type="match status" value="1"/>
</dbReference>
<dbReference type="RefSeq" id="WP_104357975.1">
    <property type="nucleotide sequence ID" value="NZ_CP064338.1"/>
</dbReference>
<keyword evidence="5 8" id="KW-0418">Kinase</keyword>
<evidence type="ECO:0000313" key="11">
    <source>
        <dbReference type="Proteomes" id="UP000239406"/>
    </source>
</evidence>
<dbReference type="EC" id="2.7.1.17" evidence="8 9"/>
<dbReference type="GO" id="GO:0042732">
    <property type="term" value="P:D-xylose metabolic process"/>
    <property type="evidence" value="ECO:0007669"/>
    <property type="project" value="UniProtKB-KW"/>
</dbReference>
<keyword evidence="11" id="KW-1185">Reference proteome</keyword>
<dbReference type="InterPro" id="IPR000577">
    <property type="entry name" value="Carb_kinase_FGGY"/>
</dbReference>
<reference evidence="10 11" key="1">
    <citation type="submission" date="2018-02" db="EMBL/GenBank/DDBJ databases">
        <title>Reclassifiation of [Polyangium] brachysporum DSM 7029 as Guopingzhaonella breviflexa gen. nov., sp. nov., a member of the family Comamonadaceae.</title>
        <authorList>
            <person name="Tang B."/>
        </authorList>
    </citation>
    <scope>NUCLEOTIDE SEQUENCE [LARGE SCALE GENOMIC DNA]</scope>
    <source>
        <strain evidence="10 11">DSM 15344</strain>
    </source>
</reference>
<evidence type="ECO:0000256" key="3">
    <source>
        <dbReference type="ARBA" id="ARBA00022679"/>
    </source>
</evidence>
<evidence type="ECO:0000256" key="4">
    <source>
        <dbReference type="ARBA" id="ARBA00022741"/>
    </source>
</evidence>
<evidence type="ECO:0000256" key="9">
    <source>
        <dbReference type="RuleBase" id="RU364073"/>
    </source>
</evidence>
<dbReference type="PIRSF" id="PIRSF000538">
    <property type="entry name" value="GlpK"/>
    <property type="match status" value="1"/>
</dbReference>
<evidence type="ECO:0000313" key="10">
    <source>
        <dbReference type="EMBL" id="PPE69448.1"/>
    </source>
</evidence>
<dbReference type="InterPro" id="IPR018483">
    <property type="entry name" value="Carb_kinase_FGGY_CS"/>
</dbReference>
<proteinExistence type="inferred from homology"/>
<dbReference type="GO" id="GO:0005998">
    <property type="term" value="P:xylulose catabolic process"/>
    <property type="evidence" value="ECO:0007669"/>
    <property type="project" value="UniProtKB-UniRule"/>
</dbReference>
<accession>A0A2S5T3H1</accession>
<keyword evidence="4 8" id="KW-0547">Nucleotide-binding</keyword>
<dbReference type="InterPro" id="IPR043129">
    <property type="entry name" value="ATPase_NBD"/>
</dbReference>
<dbReference type="InterPro" id="IPR006000">
    <property type="entry name" value="Xylulokinase"/>
</dbReference>
<dbReference type="GO" id="GO:0004856">
    <property type="term" value="F:D-xylulokinase activity"/>
    <property type="evidence" value="ECO:0007669"/>
    <property type="project" value="UniProtKB-UniRule"/>
</dbReference>
<evidence type="ECO:0000256" key="5">
    <source>
        <dbReference type="ARBA" id="ARBA00022777"/>
    </source>
</evidence>
<dbReference type="CDD" id="cd07808">
    <property type="entry name" value="ASKHA_NBD_FGGY_EcXK-like"/>
    <property type="match status" value="1"/>
</dbReference>
<gene>
    <name evidence="8 9 10" type="primary">xylB</name>
    <name evidence="10" type="ORF">C1702_12180</name>
</gene>
<dbReference type="Proteomes" id="UP000239406">
    <property type="component" value="Unassembled WGS sequence"/>
</dbReference>
<dbReference type="PROSITE" id="PS00933">
    <property type="entry name" value="FGGY_KINASES_1"/>
    <property type="match status" value="1"/>
</dbReference>
<evidence type="ECO:0000256" key="2">
    <source>
        <dbReference type="ARBA" id="ARBA00022629"/>
    </source>
</evidence>
<feature type="binding site" evidence="8">
    <location>
        <begin position="88"/>
        <end position="89"/>
    </location>
    <ligand>
        <name>substrate</name>
    </ligand>
</feature>
<dbReference type="Pfam" id="PF00370">
    <property type="entry name" value="FGGY_N"/>
    <property type="match status" value="1"/>
</dbReference>
<dbReference type="Gene3D" id="3.30.420.40">
    <property type="match status" value="2"/>
</dbReference>
<dbReference type="Pfam" id="PF02782">
    <property type="entry name" value="FGGY_C"/>
    <property type="match status" value="1"/>
</dbReference>
<keyword evidence="7 8" id="KW-0119">Carbohydrate metabolism</keyword>
<dbReference type="InterPro" id="IPR018485">
    <property type="entry name" value="FGGY_C"/>
</dbReference>
<organism evidence="10 11">
    <name type="scientific">Caldimonas thermodepolymerans</name>
    <dbReference type="NCBI Taxonomy" id="215580"/>
    <lineage>
        <taxon>Bacteria</taxon>
        <taxon>Pseudomonadati</taxon>
        <taxon>Pseudomonadota</taxon>
        <taxon>Betaproteobacteria</taxon>
        <taxon>Burkholderiales</taxon>
        <taxon>Sphaerotilaceae</taxon>
        <taxon>Caldimonas</taxon>
    </lineage>
</organism>
<protein>
    <recommendedName>
        <fullName evidence="8 9">Xylulose kinase</fullName>
        <shortName evidence="8 9">Xylulokinase</shortName>
        <ecNumber evidence="8 9">2.7.1.17</ecNumber>
    </recommendedName>
</protein>
<feature type="site" description="Important for activity" evidence="8">
    <location>
        <position position="15"/>
    </location>
</feature>
<comment type="similarity">
    <text evidence="1 8 9">Belongs to the FGGY kinase family.</text>
</comment>
<evidence type="ECO:0000256" key="6">
    <source>
        <dbReference type="ARBA" id="ARBA00022840"/>
    </source>
</evidence>
<dbReference type="AlphaFoldDB" id="A0A2S5T3H1"/>
<dbReference type="EMBL" id="PSNY01000012">
    <property type="protein sequence ID" value="PPE69448.1"/>
    <property type="molecule type" value="Genomic_DNA"/>
</dbReference>
<keyword evidence="6 8" id="KW-0067">ATP-binding</keyword>
<dbReference type="PANTHER" id="PTHR43095:SF6">
    <property type="entry name" value="XYLULOSE KINASE"/>
    <property type="match status" value="1"/>
</dbReference>
<dbReference type="InterPro" id="IPR050406">
    <property type="entry name" value="FGGY_Carb_Kinase"/>
</dbReference>
<dbReference type="SUPFAM" id="SSF53067">
    <property type="entry name" value="Actin-like ATPase domain"/>
    <property type="match status" value="2"/>
</dbReference>
<evidence type="ECO:0000256" key="7">
    <source>
        <dbReference type="ARBA" id="ARBA00023277"/>
    </source>
</evidence>
<evidence type="ECO:0000256" key="8">
    <source>
        <dbReference type="HAMAP-Rule" id="MF_02220"/>
    </source>
</evidence>
<keyword evidence="2 8" id="KW-0859">Xylose metabolism</keyword>
<dbReference type="InterPro" id="IPR018484">
    <property type="entry name" value="FGGY_N"/>
</dbReference>
<feature type="active site" description="Proton acceptor" evidence="8">
    <location>
        <position position="245"/>
    </location>
</feature>
<name>A0A2S5T3H1_9BURK</name>